<dbReference type="AlphaFoldDB" id="A0A4Q1SGC6"/>
<keyword evidence="4" id="KW-1185">Reference proteome</keyword>
<dbReference type="PANTHER" id="PTHR30336:SF20">
    <property type="entry name" value="DUF218 DOMAIN-CONTAINING PROTEIN"/>
    <property type="match status" value="1"/>
</dbReference>
<evidence type="ECO:0000259" key="2">
    <source>
        <dbReference type="Pfam" id="PF02698"/>
    </source>
</evidence>
<dbReference type="PROSITE" id="PS51257">
    <property type="entry name" value="PROKAR_LIPOPROTEIN"/>
    <property type="match status" value="1"/>
</dbReference>
<feature type="signal peptide" evidence="1">
    <location>
        <begin position="1"/>
        <end position="21"/>
    </location>
</feature>
<dbReference type="InterPro" id="IPR014729">
    <property type="entry name" value="Rossmann-like_a/b/a_fold"/>
</dbReference>
<sequence>MFRTIVSVFLGAAVFTSSACAASAPEPRPLPLINPLADKNFYLLSLFDRQPELQKALVHDAALAQFARQRIARSAACKNDANCIIAAALWTDDDAATTAHELSGLYARDAAFRKALNDALPASGAYALYGDRAPVDLLQQAWLTCVRGMNEILTVYGQGHDPRYPKIDSASVDMHTSAFQQAVADWQTKSAGAGGLFFEPAMQLSLRLLLLNRRDEAARFEPIENSENRAALQGMAQVSWGKYPYSVIVVPGAGPEDYQTALSSAGRERVRLAAEAYRKGMAPFLLLSGGYVHPSQTHYAEAIEMKKVLEQEEHIPASSILVDPFARHTTTNLRNAVREIYRYGMPVTRPVLIVSDPLQTAYILAPFFSARCEKELGYVPYTSLKFISTTEVSFLPNLDSLEQDPIDPLDP</sequence>
<dbReference type="OrthoDB" id="9782395at2"/>
<organism evidence="3 4">
    <name type="scientific">Silvibacterium dinghuense</name>
    <dbReference type="NCBI Taxonomy" id="1560006"/>
    <lineage>
        <taxon>Bacteria</taxon>
        <taxon>Pseudomonadati</taxon>
        <taxon>Acidobacteriota</taxon>
        <taxon>Terriglobia</taxon>
        <taxon>Terriglobales</taxon>
        <taxon>Acidobacteriaceae</taxon>
        <taxon>Silvibacterium</taxon>
    </lineage>
</organism>
<gene>
    <name evidence="3" type="ORF">ESZ00_01020</name>
</gene>
<proteinExistence type="predicted"/>
<protein>
    <submittedName>
        <fullName evidence="3">YdcF family protein</fullName>
    </submittedName>
</protein>
<feature type="domain" description="DUF218" evidence="2">
    <location>
        <begin position="247"/>
        <end position="383"/>
    </location>
</feature>
<keyword evidence="1" id="KW-0732">Signal</keyword>
<dbReference type="InterPro" id="IPR003848">
    <property type="entry name" value="DUF218"/>
</dbReference>
<evidence type="ECO:0000313" key="3">
    <source>
        <dbReference type="EMBL" id="RXS96566.1"/>
    </source>
</evidence>
<feature type="chain" id="PRO_5020275756" evidence="1">
    <location>
        <begin position="22"/>
        <end position="411"/>
    </location>
</feature>
<evidence type="ECO:0000256" key="1">
    <source>
        <dbReference type="SAM" id="SignalP"/>
    </source>
</evidence>
<dbReference type="PANTHER" id="PTHR30336">
    <property type="entry name" value="INNER MEMBRANE PROTEIN, PROBABLE PERMEASE"/>
    <property type="match status" value="1"/>
</dbReference>
<evidence type="ECO:0000313" key="4">
    <source>
        <dbReference type="Proteomes" id="UP000290253"/>
    </source>
</evidence>
<dbReference type="Proteomes" id="UP000290253">
    <property type="component" value="Unassembled WGS sequence"/>
</dbReference>
<name>A0A4Q1SGC6_9BACT</name>
<comment type="caution">
    <text evidence="3">The sequence shown here is derived from an EMBL/GenBank/DDBJ whole genome shotgun (WGS) entry which is preliminary data.</text>
</comment>
<dbReference type="InterPro" id="IPR051599">
    <property type="entry name" value="Cell_Envelope_Assoc"/>
</dbReference>
<accession>A0A4Q1SGC6</accession>
<reference evidence="3 4" key="1">
    <citation type="journal article" date="2016" name="Int. J. Syst. Evol. Microbiol.">
        <title>Acidipila dinghuensis sp. nov., an acidobacterium isolated from forest soil.</title>
        <authorList>
            <person name="Jiang Y.W."/>
            <person name="Wang J."/>
            <person name="Chen M.H."/>
            <person name="Lv Y.Y."/>
            <person name="Qiu L.H."/>
        </authorList>
    </citation>
    <scope>NUCLEOTIDE SEQUENCE [LARGE SCALE GENOMIC DNA]</scope>
    <source>
        <strain evidence="3 4">DHOF10</strain>
    </source>
</reference>
<dbReference type="Gene3D" id="3.40.50.620">
    <property type="entry name" value="HUPs"/>
    <property type="match status" value="1"/>
</dbReference>
<dbReference type="Pfam" id="PF02698">
    <property type="entry name" value="DUF218"/>
    <property type="match status" value="1"/>
</dbReference>
<dbReference type="CDD" id="cd06259">
    <property type="entry name" value="YdcF-like"/>
    <property type="match status" value="1"/>
</dbReference>
<dbReference type="EMBL" id="SDMK01000001">
    <property type="protein sequence ID" value="RXS96566.1"/>
    <property type="molecule type" value="Genomic_DNA"/>
</dbReference>
<dbReference type="GO" id="GO:0005886">
    <property type="term" value="C:plasma membrane"/>
    <property type="evidence" value="ECO:0007669"/>
    <property type="project" value="TreeGrafter"/>
</dbReference>